<evidence type="ECO:0000313" key="3">
    <source>
        <dbReference type="EMBL" id="OQP50238.1"/>
    </source>
</evidence>
<comment type="caution">
    <text evidence="3">The sequence shown here is derived from an EMBL/GenBank/DDBJ whole genome shotgun (WGS) entry which is preliminary data.</text>
</comment>
<dbReference type="AlphaFoldDB" id="A0A1V9EVQ3"/>
<dbReference type="PANTHER" id="PTHR46268:SF6">
    <property type="entry name" value="UNIVERSAL STRESS PROTEIN UP12"/>
    <property type="match status" value="1"/>
</dbReference>
<dbReference type="EMBL" id="LWBP01000220">
    <property type="protein sequence ID" value="OQP50238.1"/>
    <property type="molecule type" value="Genomic_DNA"/>
</dbReference>
<dbReference type="Proteomes" id="UP000192276">
    <property type="component" value="Unassembled WGS sequence"/>
</dbReference>
<feature type="domain" description="UspA" evidence="2">
    <location>
        <begin position="152"/>
        <end position="280"/>
    </location>
</feature>
<dbReference type="PANTHER" id="PTHR46268">
    <property type="entry name" value="STRESS RESPONSE PROTEIN NHAX"/>
    <property type="match status" value="1"/>
</dbReference>
<dbReference type="OrthoDB" id="9788959at2"/>
<dbReference type="Pfam" id="PF00582">
    <property type="entry name" value="Usp"/>
    <property type="match status" value="2"/>
</dbReference>
<gene>
    <name evidence="3" type="ORF">A4R26_29875</name>
</gene>
<evidence type="ECO:0000259" key="2">
    <source>
        <dbReference type="Pfam" id="PF00582"/>
    </source>
</evidence>
<dbReference type="CDD" id="cd00293">
    <property type="entry name" value="USP-like"/>
    <property type="match status" value="2"/>
</dbReference>
<dbReference type="RefSeq" id="WP_081169995.1">
    <property type="nucleotide sequence ID" value="NZ_LWBP01000220.1"/>
</dbReference>
<organism evidence="3 4">
    <name type="scientific">Niastella populi</name>
    <dbReference type="NCBI Taxonomy" id="550983"/>
    <lineage>
        <taxon>Bacteria</taxon>
        <taxon>Pseudomonadati</taxon>
        <taxon>Bacteroidota</taxon>
        <taxon>Chitinophagia</taxon>
        <taxon>Chitinophagales</taxon>
        <taxon>Chitinophagaceae</taxon>
        <taxon>Niastella</taxon>
    </lineage>
</organism>
<comment type="similarity">
    <text evidence="1">Belongs to the universal stress protein A family.</text>
</comment>
<dbReference type="InterPro" id="IPR006016">
    <property type="entry name" value="UspA"/>
</dbReference>
<sequence length="289" mass="32690">MEKILVLTDFSNNSMKACMYAAEIAYKSGATIHLLHVVEPVVDKIRQPHALHEKLEDEIIKSRYSEVHAVRRSVLSFFPSVNIESELASGKVTTSILDCARKIEVDLIVMGTKGATGLKEIFMGSVATDTIGQSTLPVLAIPEAYKMEQPDAILFATNHFEENTNLLKPVIELAKLFQATVHTVVFWDTHHADESSYLINTSQLSHYMEFLKRSFPDVSFKGEVLKGEDFEQTIVSYDEKNEVDILAMITYHKSFWDRFLRRSKTKQMTFHSVIPVLAIPFADTSNKQS</sequence>
<evidence type="ECO:0000313" key="4">
    <source>
        <dbReference type="Proteomes" id="UP000192276"/>
    </source>
</evidence>
<dbReference type="InterPro" id="IPR014729">
    <property type="entry name" value="Rossmann-like_a/b/a_fold"/>
</dbReference>
<dbReference type="PRINTS" id="PR01438">
    <property type="entry name" value="UNVRSLSTRESS"/>
</dbReference>
<proteinExistence type="inferred from homology"/>
<reference evidence="4" key="1">
    <citation type="submission" date="2016-04" db="EMBL/GenBank/DDBJ databases">
        <authorList>
            <person name="Chen L."/>
            <person name="Zhuang W."/>
            <person name="Wang G."/>
        </authorList>
    </citation>
    <scope>NUCLEOTIDE SEQUENCE [LARGE SCALE GENOMIC DNA]</scope>
    <source>
        <strain evidence="4">208</strain>
    </source>
</reference>
<protein>
    <recommendedName>
        <fullName evidence="2">UspA domain-containing protein</fullName>
    </recommendedName>
</protein>
<dbReference type="InterPro" id="IPR006015">
    <property type="entry name" value="Universal_stress_UspA"/>
</dbReference>
<dbReference type="Gene3D" id="3.40.50.620">
    <property type="entry name" value="HUPs"/>
    <property type="match status" value="2"/>
</dbReference>
<dbReference type="STRING" id="550983.A4R26_29875"/>
<feature type="domain" description="UspA" evidence="2">
    <location>
        <begin position="2"/>
        <end position="142"/>
    </location>
</feature>
<accession>A0A1V9EVQ3</accession>
<keyword evidence="4" id="KW-1185">Reference proteome</keyword>
<evidence type="ECO:0000256" key="1">
    <source>
        <dbReference type="ARBA" id="ARBA00008791"/>
    </source>
</evidence>
<name>A0A1V9EVQ3_9BACT</name>
<dbReference type="SUPFAM" id="SSF52402">
    <property type="entry name" value="Adenine nucleotide alpha hydrolases-like"/>
    <property type="match status" value="2"/>
</dbReference>